<proteinExistence type="predicted"/>
<organism evidence="1 2">
    <name type="scientific">Variovorax beijingensis</name>
    <dbReference type="NCBI Taxonomy" id="2496117"/>
    <lineage>
        <taxon>Bacteria</taxon>
        <taxon>Pseudomonadati</taxon>
        <taxon>Pseudomonadota</taxon>
        <taxon>Betaproteobacteria</taxon>
        <taxon>Burkholderiales</taxon>
        <taxon>Comamonadaceae</taxon>
        <taxon>Variovorax</taxon>
    </lineage>
</organism>
<comment type="caution">
    <text evidence="1">The sequence shown here is derived from an EMBL/GenBank/DDBJ whole genome shotgun (WGS) entry which is preliminary data.</text>
</comment>
<name>A0A3P3EK47_9BURK</name>
<reference evidence="1 2" key="1">
    <citation type="submission" date="2018-11" db="EMBL/GenBank/DDBJ databases">
        <title>The genome of Variovorax sp T529.</title>
        <authorList>
            <person name="Gao J."/>
        </authorList>
    </citation>
    <scope>NUCLEOTIDE SEQUENCE [LARGE SCALE GENOMIC DNA]</scope>
    <source>
        <strain evidence="1 2">T529</strain>
    </source>
</reference>
<dbReference type="Proteomes" id="UP000271590">
    <property type="component" value="Unassembled WGS sequence"/>
</dbReference>
<dbReference type="EMBL" id="RQXU01000011">
    <property type="protein sequence ID" value="RRH86764.1"/>
    <property type="molecule type" value="Genomic_DNA"/>
</dbReference>
<accession>A0A3P3EK47</accession>
<evidence type="ECO:0000313" key="2">
    <source>
        <dbReference type="Proteomes" id="UP000271590"/>
    </source>
</evidence>
<evidence type="ECO:0008006" key="3">
    <source>
        <dbReference type="Google" id="ProtNLM"/>
    </source>
</evidence>
<dbReference type="AlphaFoldDB" id="A0A3P3EK47"/>
<dbReference type="RefSeq" id="WP_124959980.1">
    <property type="nucleotide sequence ID" value="NZ_RQXU01000011.1"/>
</dbReference>
<evidence type="ECO:0000313" key="1">
    <source>
        <dbReference type="EMBL" id="RRH86764.1"/>
    </source>
</evidence>
<sequence length="228" mass="25080">MKLVDRMRLSIRRRAGHVVLRSELAGLGSASQVSDALRTLQRDGDLVRLGSGVYAKARRDAQTRTVRPAADFQTLAREAAAKLHMTPGSAASGHNAPIARSNNGNIVLDTGHRRLSRKLALGERRVSYINDRTRAKVAPASDRRLVIPATNVAEFVRDLASRHQVSYSPTMSDQWAETVTKLAGDPVRTGPVQDLLVALQRAGKLSTAEMTTLLVNYLRERKQRVRSI</sequence>
<protein>
    <recommendedName>
        <fullName evidence="3">Transcriptional regulator, AbiEi antitoxin, Type IV TA system</fullName>
    </recommendedName>
</protein>
<gene>
    <name evidence="1" type="ORF">EH244_19310</name>
</gene>